<name>A0AAD4CGX5_ASPNN</name>
<dbReference type="PANTHER" id="PTHR36448:SF2">
    <property type="entry name" value="CUPIN TYPE-1 DOMAIN-CONTAINING PROTEIN"/>
    <property type="match status" value="1"/>
</dbReference>
<dbReference type="PANTHER" id="PTHR36448">
    <property type="entry name" value="BLR7373 PROTEIN"/>
    <property type="match status" value="1"/>
</dbReference>
<keyword evidence="2" id="KW-1185">Reference proteome</keyword>
<accession>A0AAD4CGX5</accession>
<dbReference type="InterPro" id="IPR047121">
    <property type="entry name" value="YjiB-like"/>
</dbReference>
<dbReference type="InterPro" id="IPR014710">
    <property type="entry name" value="RmlC-like_jellyroll"/>
</dbReference>
<comment type="caution">
    <text evidence="1">The sequence shown here is derived from an EMBL/GenBank/DDBJ whole genome shotgun (WGS) entry which is preliminary data.</text>
</comment>
<reference evidence="1" key="2">
    <citation type="submission" date="2020-02" db="EMBL/GenBank/DDBJ databases">
        <authorList>
            <person name="Gilchrist C.L.M."/>
            <person name="Chooi Y.-H."/>
        </authorList>
    </citation>
    <scope>NUCLEOTIDE SEQUENCE</scope>
    <source>
        <strain evidence="1">MST-FP2251</strain>
    </source>
</reference>
<evidence type="ECO:0000313" key="1">
    <source>
        <dbReference type="EMBL" id="KAF9886284.1"/>
    </source>
</evidence>
<reference evidence="1" key="1">
    <citation type="journal article" date="2019" name="Beilstein J. Org. Chem.">
        <title>Nanangenines: drimane sesquiterpenoids as the dominant metabolite cohort of a novel Australian fungus, Aspergillus nanangensis.</title>
        <authorList>
            <person name="Lacey H.J."/>
            <person name="Gilchrist C.L.M."/>
            <person name="Crombie A."/>
            <person name="Kalaitzis J.A."/>
            <person name="Vuong D."/>
            <person name="Rutledge P.J."/>
            <person name="Turner P."/>
            <person name="Pitt J.I."/>
            <person name="Lacey E."/>
            <person name="Chooi Y.H."/>
            <person name="Piggott A.M."/>
        </authorList>
    </citation>
    <scope>NUCLEOTIDE SEQUENCE</scope>
    <source>
        <strain evidence="1">MST-FP2251</strain>
    </source>
</reference>
<protein>
    <submittedName>
        <fullName evidence="1">Uncharacterized protein</fullName>
    </submittedName>
</protein>
<proteinExistence type="predicted"/>
<organism evidence="1 2">
    <name type="scientific">Aspergillus nanangensis</name>
    <dbReference type="NCBI Taxonomy" id="2582783"/>
    <lineage>
        <taxon>Eukaryota</taxon>
        <taxon>Fungi</taxon>
        <taxon>Dikarya</taxon>
        <taxon>Ascomycota</taxon>
        <taxon>Pezizomycotina</taxon>
        <taxon>Eurotiomycetes</taxon>
        <taxon>Eurotiomycetidae</taxon>
        <taxon>Eurotiales</taxon>
        <taxon>Aspergillaceae</taxon>
        <taxon>Aspergillus</taxon>
        <taxon>Aspergillus subgen. Circumdati</taxon>
    </lineage>
</organism>
<dbReference type="EMBL" id="VCAU01000080">
    <property type="protein sequence ID" value="KAF9886284.1"/>
    <property type="molecule type" value="Genomic_DNA"/>
</dbReference>
<gene>
    <name evidence="1" type="ORF">FE257_011897</name>
</gene>
<sequence>MTVNNVPPEILPVPPTPHSPNSDLPVIVYRGALNDLTFEGALAAIDTREWPKGGHWKIGGEILAATPHYHAITHEAYTVLHGSGTYLLGKSPLDPDTNAAGNPAGVTHYVTETEDEYEIIGFYSLVRISCPFPGWKLDQLR</sequence>
<dbReference type="AlphaFoldDB" id="A0AAD4CGX5"/>
<dbReference type="Proteomes" id="UP001194746">
    <property type="component" value="Unassembled WGS sequence"/>
</dbReference>
<dbReference type="SUPFAM" id="SSF51182">
    <property type="entry name" value="RmlC-like cupins"/>
    <property type="match status" value="1"/>
</dbReference>
<dbReference type="InterPro" id="IPR011051">
    <property type="entry name" value="RmlC_Cupin_sf"/>
</dbReference>
<evidence type="ECO:0000313" key="2">
    <source>
        <dbReference type="Proteomes" id="UP001194746"/>
    </source>
</evidence>
<dbReference type="Gene3D" id="2.60.120.10">
    <property type="entry name" value="Jelly Rolls"/>
    <property type="match status" value="1"/>
</dbReference>